<dbReference type="GO" id="GO:0005737">
    <property type="term" value="C:cytoplasm"/>
    <property type="evidence" value="ECO:0007669"/>
    <property type="project" value="UniProtKB-SubCell"/>
</dbReference>
<evidence type="ECO:0000313" key="10">
    <source>
        <dbReference type="Proteomes" id="UP000317265"/>
    </source>
</evidence>
<dbReference type="Gene3D" id="1.10.287.370">
    <property type="match status" value="1"/>
</dbReference>
<dbReference type="Proteomes" id="UP000317265">
    <property type="component" value="Unassembled WGS sequence"/>
</dbReference>
<comment type="similarity">
    <text evidence="1">Belongs to the prefoldin subunit alpha family.</text>
</comment>
<keyword evidence="3 7" id="KW-0143">Chaperone</keyword>
<dbReference type="GO" id="GO:0051082">
    <property type="term" value="F:unfolded protein binding"/>
    <property type="evidence" value="ECO:0007669"/>
    <property type="project" value="UniProtKB-UniRule"/>
</dbReference>
<dbReference type="SUPFAM" id="SSF46579">
    <property type="entry name" value="Prefoldin"/>
    <property type="match status" value="1"/>
</dbReference>
<evidence type="ECO:0000313" key="9">
    <source>
        <dbReference type="EMBL" id="TDA40176.1"/>
    </source>
</evidence>
<proteinExistence type="inferred from homology"/>
<comment type="subcellular location">
    <subcellularLocation>
        <location evidence="7">Cytoplasm</location>
    </subcellularLocation>
</comment>
<reference evidence="9 10" key="1">
    <citation type="journal article" date="2019" name="Nat. Microbiol.">
        <title>Expanding anaerobic alkane metabolism in the domain of Archaea.</title>
        <authorList>
            <person name="Wang Y."/>
            <person name="Wegener G."/>
            <person name="Hou J."/>
            <person name="Wang F."/>
            <person name="Xiao X."/>
        </authorList>
    </citation>
    <scope>NUCLEOTIDE SEQUENCE [LARGE SCALE GENOMIC DNA]</scope>
    <source>
        <strain evidence="9">WYZ-LMO11</strain>
    </source>
</reference>
<dbReference type="CDD" id="cd23160">
    <property type="entry name" value="Prefoldin_alpha_GimC"/>
    <property type="match status" value="1"/>
</dbReference>
<evidence type="ECO:0000256" key="3">
    <source>
        <dbReference type="ARBA" id="ARBA00023186"/>
    </source>
</evidence>
<evidence type="ECO:0000256" key="6">
    <source>
        <dbReference type="ARBA" id="ARBA00044231"/>
    </source>
</evidence>
<dbReference type="AlphaFoldDB" id="A0A523BGX0"/>
<comment type="function">
    <text evidence="4 7">Molecular chaperone capable of stabilizing a range of proteins. Seems to fulfill an ATP-independent, HSP70-like function in archaeal de novo protein folding.</text>
</comment>
<keyword evidence="7" id="KW-0963">Cytoplasm</keyword>
<organism evidence="9 10">
    <name type="scientific">Thermoproteota archaeon</name>
    <dbReference type="NCBI Taxonomy" id="2056631"/>
    <lineage>
        <taxon>Archaea</taxon>
        <taxon>Thermoproteota</taxon>
    </lineage>
</organism>
<dbReference type="HAMAP" id="MF_00308">
    <property type="entry name" value="PfdA"/>
    <property type="match status" value="1"/>
</dbReference>
<sequence length="148" mass="16628">MIMWWKKVSNNETQKEDINALVLELSNLQSYAEALRQQIELSSTAIMELTISKSSLEEIKRRGGNAEVLVPIGAGNFIRASIKDVNSVIVNIGANVSIEKGIDVAISDIEEKIKKVQSQMENLRSQYIQVVSRIEELQVKINELSEKK</sequence>
<name>A0A523BGX0_9CREN</name>
<dbReference type="GO" id="GO:0016272">
    <property type="term" value="C:prefoldin complex"/>
    <property type="evidence" value="ECO:0007669"/>
    <property type="project" value="UniProtKB-UniRule"/>
</dbReference>
<dbReference type="PANTHER" id="PTHR12674:SF2">
    <property type="entry name" value="PREFOLDIN SUBUNIT 5"/>
    <property type="match status" value="1"/>
</dbReference>
<comment type="similarity">
    <text evidence="7">Belongs to the prefoldin alpha subunit family.</text>
</comment>
<dbReference type="GO" id="GO:0006457">
    <property type="term" value="P:protein folding"/>
    <property type="evidence" value="ECO:0007669"/>
    <property type="project" value="UniProtKB-UniRule"/>
</dbReference>
<keyword evidence="8" id="KW-0175">Coiled coil</keyword>
<evidence type="ECO:0000256" key="8">
    <source>
        <dbReference type="SAM" id="Coils"/>
    </source>
</evidence>
<dbReference type="NCBIfam" id="TIGR00293">
    <property type="entry name" value="prefoldin subunit alpha"/>
    <property type="match status" value="1"/>
</dbReference>
<dbReference type="EMBL" id="QNVI01000014">
    <property type="protein sequence ID" value="TDA40176.1"/>
    <property type="molecule type" value="Genomic_DNA"/>
</dbReference>
<dbReference type="PANTHER" id="PTHR12674">
    <property type="entry name" value="PREFOLDIN SUBUNIT 5"/>
    <property type="match status" value="1"/>
</dbReference>
<comment type="caution">
    <text evidence="9">The sequence shown here is derived from an EMBL/GenBank/DDBJ whole genome shotgun (WGS) entry which is preliminary data.</text>
</comment>
<protein>
    <recommendedName>
        <fullName evidence="5 7">Prefoldin subunit alpha</fullName>
    </recommendedName>
    <alternativeName>
        <fullName evidence="6 7">GimC subunit alpha</fullName>
    </alternativeName>
</protein>
<feature type="coiled-coil region" evidence="8">
    <location>
        <begin position="106"/>
        <end position="147"/>
    </location>
</feature>
<dbReference type="InterPro" id="IPR009053">
    <property type="entry name" value="Prefoldin"/>
</dbReference>
<evidence type="ECO:0000256" key="4">
    <source>
        <dbReference type="ARBA" id="ARBA00025077"/>
    </source>
</evidence>
<evidence type="ECO:0000256" key="7">
    <source>
        <dbReference type="HAMAP-Rule" id="MF_00308"/>
    </source>
</evidence>
<dbReference type="Pfam" id="PF02996">
    <property type="entry name" value="Prefoldin"/>
    <property type="match status" value="1"/>
</dbReference>
<dbReference type="InterPro" id="IPR004127">
    <property type="entry name" value="Prefoldin_subunit_alpha"/>
</dbReference>
<comment type="subunit">
    <text evidence="2 7">Heterohexamer of two alpha and four beta subunits.</text>
</comment>
<accession>A0A523BGX0</accession>
<dbReference type="InterPro" id="IPR011599">
    <property type="entry name" value="PFD_alpha_archaea"/>
</dbReference>
<evidence type="ECO:0000256" key="2">
    <source>
        <dbReference type="ARBA" id="ARBA00011716"/>
    </source>
</evidence>
<evidence type="ECO:0000256" key="1">
    <source>
        <dbReference type="ARBA" id="ARBA00010048"/>
    </source>
</evidence>
<evidence type="ECO:0000256" key="5">
    <source>
        <dbReference type="ARBA" id="ARBA00044156"/>
    </source>
</evidence>
<gene>
    <name evidence="7 9" type="primary">pfdA</name>
    <name evidence="9" type="ORF">DSO09_01080</name>
</gene>